<proteinExistence type="predicted"/>
<evidence type="ECO:0000313" key="1">
    <source>
        <dbReference type="EMBL" id="MBD2705589.1"/>
    </source>
</evidence>
<accession>A0A927AWD8</accession>
<name>A0A927AWD8_9BACT</name>
<keyword evidence="2" id="KW-1185">Reference proteome</keyword>
<dbReference type="RefSeq" id="WP_190893168.1">
    <property type="nucleotide sequence ID" value="NZ_JACWZY010000062.1"/>
</dbReference>
<sequence>MITEKDLLAAGYTKEDSELPVPGEMQNLGYRVEEVWYCASSDTTLSLYTCGDLPDRCFLIADDLSETELTHPSQIP</sequence>
<protein>
    <submittedName>
        <fullName evidence="1">Uncharacterized protein</fullName>
    </submittedName>
</protein>
<dbReference type="Proteomes" id="UP000598820">
    <property type="component" value="Unassembled WGS sequence"/>
</dbReference>
<reference evidence="1" key="1">
    <citation type="submission" date="2020-09" db="EMBL/GenBank/DDBJ databases">
        <authorList>
            <person name="Kim M.K."/>
        </authorList>
    </citation>
    <scope>NUCLEOTIDE SEQUENCE</scope>
    <source>
        <strain evidence="1">BT702</strain>
    </source>
</reference>
<dbReference type="EMBL" id="JACWZY010000062">
    <property type="protein sequence ID" value="MBD2705589.1"/>
    <property type="molecule type" value="Genomic_DNA"/>
</dbReference>
<gene>
    <name evidence="1" type="ORF">IC229_33585</name>
</gene>
<organism evidence="1 2">
    <name type="scientific">Spirosoma profusum</name>
    <dbReference type="NCBI Taxonomy" id="2771354"/>
    <lineage>
        <taxon>Bacteria</taxon>
        <taxon>Pseudomonadati</taxon>
        <taxon>Bacteroidota</taxon>
        <taxon>Cytophagia</taxon>
        <taxon>Cytophagales</taxon>
        <taxon>Cytophagaceae</taxon>
        <taxon>Spirosoma</taxon>
    </lineage>
</organism>
<dbReference type="AlphaFoldDB" id="A0A927AWD8"/>
<evidence type="ECO:0000313" key="2">
    <source>
        <dbReference type="Proteomes" id="UP000598820"/>
    </source>
</evidence>
<comment type="caution">
    <text evidence="1">The sequence shown here is derived from an EMBL/GenBank/DDBJ whole genome shotgun (WGS) entry which is preliminary data.</text>
</comment>